<evidence type="ECO:0000256" key="1">
    <source>
        <dbReference type="SAM" id="MobiDB-lite"/>
    </source>
</evidence>
<sequence length="54" mass="5943">MHRISALGTSRPFSLPAENVPVDWASRKSRNHKCSTELDSGTGSMIQDMRTPGQ</sequence>
<protein>
    <submittedName>
        <fullName evidence="2">Uncharacterized protein</fullName>
    </submittedName>
</protein>
<keyword evidence="3" id="KW-1185">Reference proteome</keyword>
<name>A0A3S5AJB8_9PLAT</name>
<dbReference type="Proteomes" id="UP000784294">
    <property type="component" value="Unassembled WGS sequence"/>
</dbReference>
<comment type="caution">
    <text evidence="2">The sequence shown here is derived from an EMBL/GenBank/DDBJ whole genome shotgun (WGS) entry which is preliminary data.</text>
</comment>
<evidence type="ECO:0000313" key="3">
    <source>
        <dbReference type="Proteomes" id="UP000784294"/>
    </source>
</evidence>
<evidence type="ECO:0000313" key="2">
    <source>
        <dbReference type="EMBL" id="VEL30804.1"/>
    </source>
</evidence>
<feature type="region of interest" description="Disordered" evidence="1">
    <location>
        <begin position="26"/>
        <end position="54"/>
    </location>
</feature>
<organism evidence="2 3">
    <name type="scientific">Protopolystoma xenopodis</name>
    <dbReference type="NCBI Taxonomy" id="117903"/>
    <lineage>
        <taxon>Eukaryota</taxon>
        <taxon>Metazoa</taxon>
        <taxon>Spiralia</taxon>
        <taxon>Lophotrochozoa</taxon>
        <taxon>Platyhelminthes</taxon>
        <taxon>Monogenea</taxon>
        <taxon>Polyopisthocotylea</taxon>
        <taxon>Polystomatidea</taxon>
        <taxon>Polystomatidae</taxon>
        <taxon>Protopolystoma</taxon>
    </lineage>
</organism>
<gene>
    <name evidence="2" type="ORF">PXEA_LOCUS24244</name>
</gene>
<dbReference type="AlphaFoldDB" id="A0A3S5AJB8"/>
<proteinExistence type="predicted"/>
<accession>A0A3S5AJB8</accession>
<dbReference type="EMBL" id="CAAALY010115739">
    <property type="protein sequence ID" value="VEL30804.1"/>
    <property type="molecule type" value="Genomic_DNA"/>
</dbReference>
<reference evidence="2" key="1">
    <citation type="submission" date="2018-11" db="EMBL/GenBank/DDBJ databases">
        <authorList>
            <consortium name="Pathogen Informatics"/>
        </authorList>
    </citation>
    <scope>NUCLEOTIDE SEQUENCE</scope>
</reference>